<dbReference type="Proteomes" id="UP001485043">
    <property type="component" value="Unassembled WGS sequence"/>
</dbReference>
<proteinExistence type="inferred from homology"/>
<feature type="domain" description="Glycoside hydrolase family 9" evidence="9">
    <location>
        <begin position="7"/>
        <end position="148"/>
    </location>
</feature>
<accession>A0AAW1SUG6</accession>
<dbReference type="GO" id="GO:0030245">
    <property type="term" value="P:cellulose catabolic process"/>
    <property type="evidence" value="ECO:0007669"/>
    <property type="project" value="UniProtKB-KW"/>
</dbReference>
<comment type="similarity">
    <text evidence="2">Belongs to the glycosyl hydrolase 9 (cellulase E) family.</text>
</comment>
<gene>
    <name evidence="10" type="ORF">WJX84_008133</name>
</gene>
<sequence length="149" mass="15854">MNGLDSVQYTPQGLAWTWGGGQLRNVANAALIAQVYAKKLTAAGETAKARHYQCWALAQMRQIAGDGGRSYVIGHGNNPPTHSFHKAASCPPKPAACGWKYLNTPHANQHVLHGALVGGPDADGSFVDVRNNSASNQPFLDYNAGWTGK</sequence>
<comment type="catalytic activity">
    <reaction evidence="1">
        <text>Endohydrolysis of (1-&gt;4)-beta-D-glucosidic linkages in cellulose, lichenin and cereal beta-D-glucans.</text>
        <dbReference type="EC" id="3.2.1.4"/>
    </reaction>
</comment>
<evidence type="ECO:0000256" key="8">
    <source>
        <dbReference type="ARBA" id="ARBA00023326"/>
    </source>
</evidence>
<dbReference type="GO" id="GO:0008810">
    <property type="term" value="F:cellulase activity"/>
    <property type="evidence" value="ECO:0007669"/>
    <property type="project" value="UniProtKB-EC"/>
</dbReference>
<evidence type="ECO:0000256" key="5">
    <source>
        <dbReference type="ARBA" id="ARBA00023001"/>
    </source>
</evidence>
<keyword evidence="11" id="KW-1185">Reference proteome</keyword>
<dbReference type="Gene3D" id="1.50.10.10">
    <property type="match status" value="1"/>
</dbReference>
<keyword evidence="8" id="KW-0624">Polysaccharide degradation</keyword>
<dbReference type="SUPFAM" id="SSF48208">
    <property type="entry name" value="Six-hairpin glycosidases"/>
    <property type="match status" value="1"/>
</dbReference>
<protein>
    <recommendedName>
        <fullName evidence="3">cellulase</fullName>
        <ecNumber evidence="3">3.2.1.4</ecNumber>
    </recommendedName>
</protein>
<evidence type="ECO:0000313" key="11">
    <source>
        <dbReference type="Proteomes" id="UP001485043"/>
    </source>
</evidence>
<evidence type="ECO:0000256" key="7">
    <source>
        <dbReference type="ARBA" id="ARBA00023295"/>
    </source>
</evidence>
<reference evidence="10 11" key="1">
    <citation type="journal article" date="2024" name="Nat. Commun.">
        <title>Phylogenomics reveals the evolutionary origins of lichenization in chlorophyte algae.</title>
        <authorList>
            <person name="Puginier C."/>
            <person name="Libourel C."/>
            <person name="Otte J."/>
            <person name="Skaloud P."/>
            <person name="Haon M."/>
            <person name="Grisel S."/>
            <person name="Petersen M."/>
            <person name="Berrin J.G."/>
            <person name="Delaux P.M."/>
            <person name="Dal Grande F."/>
            <person name="Keller J."/>
        </authorList>
    </citation>
    <scope>NUCLEOTIDE SEQUENCE [LARGE SCALE GENOMIC DNA]</scope>
    <source>
        <strain evidence="10 11">SAG 2523</strain>
    </source>
</reference>
<evidence type="ECO:0000259" key="9">
    <source>
        <dbReference type="Pfam" id="PF00759"/>
    </source>
</evidence>
<dbReference type="PANTHER" id="PTHR22298">
    <property type="entry name" value="ENDO-1,4-BETA-GLUCANASE"/>
    <property type="match status" value="1"/>
</dbReference>
<dbReference type="Pfam" id="PF00759">
    <property type="entry name" value="Glyco_hydro_9"/>
    <property type="match status" value="1"/>
</dbReference>
<evidence type="ECO:0000256" key="2">
    <source>
        <dbReference type="ARBA" id="ARBA00007072"/>
    </source>
</evidence>
<evidence type="ECO:0000256" key="4">
    <source>
        <dbReference type="ARBA" id="ARBA00022801"/>
    </source>
</evidence>
<name>A0AAW1SUG6_9CHLO</name>
<keyword evidence="7" id="KW-0326">Glycosidase</keyword>
<keyword evidence="6" id="KW-0119">Carbohydrate metabolism</keyword>
<keyword evidence="5" id="KW-0136">Cellulose degradation</keyword>
<evidence type="ECO:0000256" key="1">
    <source>
        <dbReference type="ARBA" id="ARBA00000966"/>
    </source>
</evidence>
<dbReference type="EMBL" id="JALJOV010000979">
    <property type="protein sequence ID" value="KAK9857213.1"/>
    <property type="molecule type" value="Genomic_DNA"/>
</dbReference>
<keyword evidence="4" id="KW-0378">Hydrolase</keyword>
<dbReference type="EC" id="3.2.1.4" evidence="3"/>
<dbReference type="InterPro" id="IPR012341">
    <property type="entry name" value="6hp_glycosidase-like_sf"/>
</dbReference>
<evidence type="ECO:0000256" key="6">
    <source>
        <dbReference type="ARBA" id="ARBA00023277"/>
    </source>
</evidence>
<evidence type="ECO:0000256" key="3">
    <source>
        <dbReference type="ARBA" id="ARBA00012601"/>
    </source>
</evidence>
<evidence type="ECO:0000313" key="10">
    <source>
        <dbReference type="EMBL" id="KAK9857213.1"/>
    </source>
</evidence>
<comment type="caution">
    <text evidence="10">The sequence shown here is derived from an EMBL/GenBank/DDBJ whole genome shotgun (WGS) entry which is preliminary data.</text>
</comment>
<dbReference type="InterPro" id="IPR008928">
    <property type="entry name" value="6-hairpin_glycosidase_sf"/>
</dbReference>
<organism evidence="10 11">
    <name type="scientific">Apatococcus fuscideae</name>
    <dbReference type="NCBI Taxonomy" id="2026836"/>
    <lineage>
        <taxon>Eukaryota</taxon>
        <taxon>Viridiplantae</taxon>
        <taxon>Chlorophyta</taxon>
        <taxon>core chlorophytes</taxon>
        <taxon>Trebouxiophyceae</taxon>
        <taxon>Chlorellales</taxon>
        <taxon>Chlorellaceae</taxon>
        <taxon>Apatococcus</taxon>
    </lineage>
</organism>
<dbReference type="InterPro" id="IPR001701">
    <property type="entry name" value="Glyco_hydro_9"/>
</dbReference>
<dbReference type="AlphaFoldDB" id="A0AAW1SUG6"/>